<reference evidence="1 2" key="1">
    <citation type="submission" date="2020-09" db="EMBL/GenBank/DDBJ databases">
        <title>A novel species.</title>
        <authorList>
            <person name="Gao J."/>
        </authorList>
    </citation>
    <scope>NUCLEOTIDE SEQUENCE [LARGE SCALE GENOMIC DNA]</scope>
    <source>
        <strain evidence="1 2">CRXT-Y-14</strain>
    </source>
</reference>
<dbReference type="EMBL" id="CP061281">
    <property type="protein sequence ID" value="QNS03630.1"/>
    <property type="molecule type" value="Genomic_DNA"/>
</dbReference>
<gene>
    <name evidence="1" type="ORF">IAG42_08325</name>
</gene>
<dbReference type="AlphaFoldDB" id="A0A7H1B4H5"/>
<dbReference type="RefSeq" id="WP_188336384.1">
    <property type="nucleotide sequence ID" value="NZ_CP061281.1"/>
</dbReference>
<keyword evidence="2" id="KW-1185">Reference proteome</keyword>
<protein>
    <submittedName>
        <fullName evidence="1">Uncharacterized protein</fullName>
    </submittedName>
</protein>
<sequence>MRLEWARPGVLRATAHAFEFAALVAAARYVVESAPPDIPEESLEQLRAVLSGYDDQARHLHQAPAPQEKPDP</sequence>
<organism evidence="1 2">
    <name type="scientific">Streptomyces xanthii</name>
    <dbReference type="NCBI Taxonomy" id="2768069"/>
    <lineage>
        <taxon>Bacteria</taxon>
        <taxon>Bacillati</taxon>
        <taxon>Actinomycetota</taxon>
        <taxon>Actinomycetes</taxon>
        <taxon>Kitasatosporales</taxon>
        <taxon>Streptomycetaceae</taxon>
        <taxon>Streptomyces</taxon>
    </lineage>
</organism>
<accession>A0A7H1B4H5</accession>
<evidence type="ECO:0000313" key="1">
    <source>
        <dbReference type="EMBL" id="QNS03630.1"/>
    </source>
</evidence>
<name>A0A7H1B4H5_9ACTN</name>
<evidence type="ECO:0000313" key="2">
    <source>
        <dbReference type="Proteomes" id="UP000516428"/>
    </source>
</evidence>
<dbReference type="KEGG" id="sxn:IAG42_08325"/>
<dbReference type="Proteomes" id="UP000516428">
    <property type="component" value="Chromosome"/>
</dbReference>
<proteinExistence type="predicted"/>